<dbReference type="GeneID" id="96962086"/>
<keyword evidence="1" id="KW-0812">Transmembrane</keyword>
<evidence type="ECO:0000256" key="1">
    <source>
        <dbReference type="SAM" id="Phobius"/>
    </source>
</evidence>
<dbReference type="AlphaFoldDB" id="W9DT50"/>
<dbReference type="STRING" id="1090322.MettiDRAFT_2289"/>
<evidence type="ECO:0000259" key="2">
    <source>
        <dbReference type="Pfam" id="PF26596"/>
    </source>
</evidence>
<proteinExistence type="predicted"/>
<feature type="transmembrane region" description="Helical" evidence="1">
    <location>
        <begin position="12"/>
        <end position="33"/>
    </location>
</feature>
<organism evidence="3 4">
    <name type="scientific">Methanolobus tindarius DSM 2278</name>
    <dbReference type="NCBI Taxonomy" id="1090322"/>
    <lineage>
        <taxon>Archaea</taxon>
        <taxon>Methanobacteriati</taxon>
        <taxon>Methanobacteriota</taxon>
        <taxon>Stenosarchaea group</taxon>
        <taxon>Methanomicrobia</taxon>
        <taxon>Methanosarcinales</taxon>
        <taxon>Methanosarcinaceae</taxon>
        <taxon>Methanolobus</taxon>
    </lineage>
</organism>
<dbReference type="Proteomes" id="UP000019483">
    <property type="component" value="Unassembled WGS sequence"/>
</dbReference>
<dbReference type="Pfam" id="PF26596">
    <property type="entry name" value="PEF-CTERM_ARCH"/>
    <property type="match status" value="1"/>
</dbReference>
<name>W9DT50_METTI</name>
<feature type="domain" description="PEF-CTERM protein sorting" evidence="2">
    <location>
        <begin position="224"/>
        <end position="248"/>
    </location>
</feature>
<dbReference type="NCBIfam" id="TIGR03024">
    <property type="entry name" value="arch_PEF_CTERM"/>
    <property type="match status" value="1"/>
</dbReference>
<evidence type="ECO:0000313" key="4">
    <source>
        <dbReference type="Proteomes" id="UP000019483"/>
    </source>
</evidence>
<dbReference type="EMBL" id="AZAJ01000001">
    <property type="protein sequence ID" value="ETA68805.1"/>
    <property type="molecule type" value="Genomic_DNA"/>
</dbReference>
<reference evidence="3 4" key="1">
    <citation type="submission" date="2013-08" db="EMBL/GenBank/DDBJ databases">
        <authorList>
            <consortium name="DOE Joint Genome Institute"/>
            <person name="Eisen J."/>
            <person name="Huntemann M."/>
            <person name="Han J."/>
            <person name="Chen A."/>
            <person name="Kyrpides N."/>
            <person name="Mavromatis K."/>
            <person name="Markowitz V."/>
            <person name="Palaniappan K."/>
            <person name="Ivanova N."/>
            <person name="Schaumberg A."/>
            <person name="Pati A."/>
            <person name="Liolios K."/>
            <person name="Nordberg H.P."/>
            <person name="Cantor M.N."/>
            <person name="Hua S.X."/>
            <person name="Woyke T."/>
        </authorList>
    </citation>
    <scope>NUCLEOTIDE SEQUENCE [LARGE SCALE GENOMIC DNA]</scope>
    <source>
        <strain evidence="3 4">DSM 2278</strain>
    </source>
</reference>
<keyword evidence="1" id="KW-0472">Membrane</keyword>
<accession>W9DT50</accession>
<keyword evidence="1" id="KW-1133">Transmembrane helix</keyword>
<protein>
    <recommendedName>
        <fullName evidence="2">PEF-CTERM protein sorting domain-containing protein</fullName>
    </recommendedName>
</protein>
<comment type="caution">
    <text evidence="3">The sequence shown here is derived from an EMBL/GenBank/DDBJ whole genome shotgun (WGS) entry which is preliminary data.</text>
</comment>
<dbReference type="InterPro" id="IPR017474">
    <property type="entry name" value="PEF_CTERM_C"/>
</dbReference>
<evidence type="ECO:0000313" key="3">
    <source>
        <dbReference type="EMBL" id="ETA68805.1"/>
    </source>
</evidence>
<sequence>MKYLENRILSGVFTKTLAAAFIIMMFVGISAAAPMTFFGEDAGLGESTPLSSWPNADAAKDDFLSHLNGVGVEDLESFKDGDEAPLTVDFGAAGTATLNGTGEIETNIGSGRYPISGDNFWEATGDFSIEFSEAQVAFGFYGVDVGDFDGQLTVVYEDETTQTLTIPHTTNAYGGAVIYYGFIDLDHPFTKITFDNTMPGYDYFGFDDFTIGTKEQVNNNNNEIPEFPTVAIPMAGIIGMMFLFQRRKE</sequence>
<dbReference type="RefSeq" id="WP_023845939.1">
    <property type="nucleotide sequence ID" value="NZ_AZAJ01000001.1"/>
</dbReference>
<gene>
    <name evidence="3" type="ORF">MettiDRAFT_2289</name>
</gene>
<keyword evidence="4" id="KW-1185">Reference proteome</keyword>